<proteinExistence type="predicted"/>
<reference evidence="1 2" key="1">
    <citation type="journal article" date="2024" name="Plant Biotechnol. J.">
        <title>Genome and CRISPR/Cas9 system of a widespread forest tree (Populus alba) in the world.</title>
        <authorList>
            <person name="Liu Y.J."/>
            <person name="Jiang P.F."/>
            <person name="Han X.M."/>
            <person name="Li X.Y."/>
            <person name="Wang H.M."/>
            <person name="Wang Y.J."/>
            <person name="Wang X.X."/>
            <person name="Zeng Q.Y."/>
        </authorList>
    </citation>
    <scope>NUCLEOTIDE SEQUENCE [LARGE SCALE GENOMIC DNA]</scope>
    <source>
        <strain evidence="2">cv. PAL-ZL1</strain>
    </source>
</reference>
<accession>A0ACC4BS36</accession>
<evidence type="ECO:0000313" key="2">
    <source>
        <dbReference type="Proteomes" id="UP000309997"/>
    </source>
</evidence>
<organism evidence="1 2">
    <name type="scientific">Populus alba</name>
    <name type="common">White poplar</name>
    <dbReference type="NCBI Taxonomy" id="43335"/>
    <lineage>
        <taxon>Eukaryota</taxon>
        <taxon>Viridiplantae</taxon>
        <taxon>Streptophyta</taxon>
        <taxon>Embryophyta</taxon>
        <taxon>Tracheophyta</taxon>
        <taxon>Spermatophyta</taxon>
        <taxon>Magnoliopsida</taxon>
        <taxon>eudicotyledons</taxon>
        <taxon>Gunneridae</taxon>
        <taxon>Pentapetalae</taxon>
        <taxon>rosids</taxon>
        <taxon>fabids</taxon>
        <taxon>Malpighiales</taxon>
        <taxon>Salicaceae</taxon>
        <taxon>Saliceae</taxon>
        <taxon>Populus</taxon>
    </lineage>
</organism>
<evidence type="ECO:0000313" key="1">
    <source>
        <dbReference type="EMBL" id="KAL3580866.1"/>
    </source>
</evidence>
<comment type="caution">
    <text evidence="1">The sequence shown here is derived from an EMBL/GenBank/DDBJ whole genome shotgun (WGS) entry which is preliminary data.</text>
</comment>
<gene>
    <name evidence="1" type="ORF">D5086_018701</name>
</gene>
<keyword evidence="2" id="KW-1185">Reference proteome</keyword>
<name>A0ACC4BS36_POPAL</name>
<sequence length="71" mass="8543">MQEEWIMRQFQCPLTLGDSFYLPFDRKEPAILPVWSKKDMESISMDHPKKCIEEYHKAQVLGQRDCSWRPL</sequence>
<protein>
    <submittedName>
        <fullName evidence="1">Uncharacterized protein</fullName>
    </submittedName>
</protein>
<dbReference type="Proteomes" id="UP000309997">
    <property type="component" value="Unassembled WGS sequence"/>
</dbReference>
<dbReference type="EMBL" id="RCHU02000009">
    <property type="protein sequence ID" value="KAL3580866.1"/>
    <property type="molecule type" value="Genomic_DNA"/>
</dbReference>